<sequence>MVADAAGAEQANMSKTIRCTLLGPPTPTDYLDHEMHFAYHEGILYLRIGEDVYEGLEDKDSSGLGTALQFVLSHNPGSDGRPDESVSDVAICATDYSFVPCGKFRKNTAAAFAGEKPGSQAQSESPVPDMIVPSATVDPPLETPALSQPEKELPVPTGAAASATVAESDRVMEAHSPVLMDVDSSSATKAPDVEPSSAESDLLIDTFLADMNKDYKIMED</sequence>
<proteinExistence type="predicted"/>
<name>A0A1W0W9R7_HYPEX</name>
<dbReference type="OrthoDB" id="10621288at2759"/>
<keyword evidence="3" id="KW-1185">Reference proteome</keyword>
<organism evidence="2 3">
    <name type="scientific">Hypsibius exemplaris</name>
    <name type="common">Freshwater tardigrade</name>
    <dbReference type="NCBI Taxonomy" id="2072580"/>
    <lineage>
        <taxon>Eukaryota</taxon>
        <taxon>Metazoa</taxon>
        <taxon>Ecdysozoa</taxon>
        <taxon>Tardigrada</taxon>
        <taxon>Eutardigrada</taxon>
        <taxon>Parachela</taxon>
        <taxon>Hypsibioidea</taxon>
        <taxon>Hypsibiidae</taxon>
        <taxon>Hypsibius</taxon>
    </lineage>
</organism>
<dbReference type="AlphaFoldDB" id="A0A1W0W9R7"/>
<protein>
    <submittedName>
        <fullName evidence="2">Uncharacterized protein</fullName>
    </submittedName>
</protein>
<dbReference type="Proteomes" id="UP000192578">
    <property type="component" value="Unassembled WGS sequence"/>
</dbReference>
<evidence type="ECO:0000313" key="2">
    <source>
        <dbReference type="EMBL" id="OQV11913.1"/>
    </source>
</evidence>
<gene>
    <name evidence="2" type="ORF">BV898_13791</name>
</gene>
<comment type="caution">
    <text evidence="2">The sequence shown here is derived from an EMBL/GenBank/DDBJ whole genome shotgun (WGS) entry which is preliminary data.</text>
</comment>
<reference evidence="3" key="1">
    <citation type="submission" date="2017-01" db="EMBL/GenBank/DDBJ databases">
        <title>Comparative genomics of anhydrobiosis in the tardigrade Hypsibius dujardini.</title>
        <authorList>
            <person name="Yoshida Y."/>
            <person name="Koutsovoulos G."/>
            <person name="Laetsch D."/>
            <person name="Stevens L."/>
            <person name="Kumar S."/>
            <person name="Horikawa D."/>
            <person name="Ishino K."/>
            <person name="Komine S."/>
            <person name="Tomita M."/>
            <person name="Blaxter M."/>
            <person name="Arakawa K."/>
        </authorList>
    </citation>
    <scope>NUCLEOTIDE SEQUENCE [LARGE SCALE GENOMIC DNA]</scope>
    <source>
        <strain evidence="3">Z151</strain>
    </source>
</reference>
<dbReference type="EMBL" id="MTYJ01000158">
    <property type="protein sequence ID" value="OQV11913.1"/>
    <property type="molecule type" value="Genomic_DNA"/>
</dbReference>
<accession>A0A1W0W9R7</accession>
<feature type="region of interest" description="Disordered" evidence="1">
    <location>
        <begin position="115"/>
        <end position="169"/>
    </location>
</feature>
<evidence type="ECO:0000256" key="1">
    <source>
        <dbReference type="SAM" id="MobiDB-lite"/>
    </source>
</evidence>
<evidence type="ECO:0000313" key="3">
    <source>
        <dbReference type="Proteomes" id="UP000192578"/>
    </source>
</evidence>